<reference evidence="1 2" key="1">
    <citation type="submission" date="2016-10" db="EMBL/GenBank/DDBJ databases">
        <authorList>
            <person name="de Groot N.N."/>
        </authorList>
    </citation>
    <scope>NUCLEOTIDE SEQUENCE [LARGE SCALE GENOMIC DNA]</scope>
    <source>
        <strain evidence="1 2">Sb04</strain>
    </source>
</reference>
<dbReference type="EMBL" id="FNJK01000003">
    <property type="protein sequence ID" value="SDO91945.1"/>
    <property type="molecule type" value="Genomic_DNA"/>
</dbReference>
<evidence type="ECO:0008006" key="3">
    <source>
        <dbReference type="Google" id="ProtNLM"/>
    </source>
</evidence>
<organism evidence="1 2">
    <name type="scientific">Streptococcus equinus</name>
    <name type="common">Streptococcus bovis</name>
    <dbReference type="NCBI Taxonomy" id="1335"/>
    <lineage>
        <taxon>Bacteria</taxon>
        <taxon>Bacillati</taxon>
        <taxon>Bacillota</taxon>
        <taxon>Bacilli</taxon>
        <taxon>Lactobacillales</taxon>
        <taxon>Streptococcaceae</taxon>
        <taxon>Streptococcus</taxon>
    </lineage>
</organism>
<proteinExistence type="predicted"/>
<protein>
    <recommendedName>
        <fullName evidence="3">Transposase</fullName>
    </recommendedName>
</protein>
<accession>A0A1H0NHQ6</accession>
<sequence length="42" mass="5148">MEKNSHLSEEENDFLKRYQNKPYHCFREILAYCVILNKLTND</sequence>
<dbReference type="Proteomes" id="UP000183816">
    <property type="component" value="Unassembled WGS sequence"/>
</dbReference>
<gene>
    <name evidence="1" type="ORF">SAMN05216347_103102</name>
</gene>
<evidence type="ECO:0000313" key="2">
    <source>
        <dbReference type="Proteomes" id="UP000183816"/>
    </source>
</evidence>
<dbReference type="AlphaFoldDB" id="A0A1H0NHQ6"/>
<name>A0A1H0NHQ6_STREI</name>
<evidence type="ECO:0000313" key="1">
    <source>
        <dbReference type="EMBL" id="SDO91945.1"/>
    </source>
</evidence>